<reference evidence="2 3" key="1">
    <citation type="submission" date="2020-08" db="EMBL/GenBank/DDBJ databases">
        <title>Genome public.</title>
        <authorList>
            <person name="Liu C."/>
            <person name="Sun Q."/>
        </authorList>
    </citation>
    <scope>NUCLEOTIDE SEQUENCE [LARGE SCALE GENOMIC DNA]</scope>
    <source>
        <strain evidence="2 3">BX14</strain>
    </source>
</reference>
<dbReference type="RefSeq" id="WP_118468191.1">
    <property type="nucleotide sequence ID" value="NZ_JACOOW010000006.1"/>
</dbReference>
<organism evidence="2 3">
    <name type="scientific">Clostridium segne</name>
    <dbReference type="NCBI Taxonomy" id="2763038"/>
    <lineage>
        <taxon>Bacteria</taxon>
        <taxon>Bacillati</taxon>
        <taxon>Bacillota</taxon>
        <taxon>Clostridia</taxon>
        <taxon>Eubacteriales</taxon>
        <taxon>Clostridiaceae</taxon>
        <taxon>Clostridium</taxon>
    </lineage>
</organism>
<name>A0AAW3X3U3_9CLOT</name>
<accession>A0AAW3X3U3</accession>
<dbReference type="AlphaFoldDB" id="A0AAW3X3U3"/>
<proteinExistence type="predicted"/>
<dbReference type="Proteomes" id="UP000653904">
    <property type="component" value="Unassembled WGS sequence"/>
</dbReference>
<protein>
    <submittedName>
        <fullName evidence="2">DUF3343 domain-containing protein</fullName>
    </submittedName>
</protein>
<dbReference type="EMBL" id="JACOOW010000006">
    <property type="protein sequence ID" value="MBC5656556.1"/>
    <property type="molecule type" value="Genomic_DNA"/>
</dbReference>
<dbReference type="InterPro" id="IPR021778">
    <property type="entry name" value="Se/S_carrier-like"/>
</dbReference>
<feature type="domain" description="Putative Se/S carrier protein-like" evidence="1">
    <location>
        <begin position="9"/>
        <end position="57"/>
    </location>
</feature>
<comment type="caution">
    <text evidence="2">The sequence shown here is derived from an EMBL/GenBank/DDBJ whole genome shotgun (WGS) entry which is preliminary data.</text>
</comment>
<gene>
    <name evidence="2" type="ORF">H8S19_05640</name>
</gene>
<keyword evidence="3" id="KW-1185">Reference proteome</keyword>
<evidence type="ECO:0000313" key="2">
    <source>
        <dbReference type="EMBL" id="MBC5656556.1"/>
    </source>
</evidence>
<evidence type="ECO:0000259" key="1">
    <source>
        <dbReference type="Pfam" id="PF11823"/>
    </source>
</evidence>
<evidence type="ECO:0000313" key="3">
    <source>
        <dbReference type="Proteomes" id="UP000653904"/>
    </source>
</evidence>
<sequence length="76" mass="8921">MREKHPFIVLSFHTTVAAMEWEKRCMETGIPGRLIPLPREISAGCGLAWRMRPEEWEQWSGRIDTSVYDKVSCVWQ</sequence>
<dbReference type="Pfam" id="PF11823">
    <property type="entry name" value="Se_S_carrier"/>
    <property type="match status" value="1"/>
</dbReference>